<sequence>MDFRVKTFAAEASLRLGGVLEALGFTGPEDVPSRDRYPLQITVRYRRSDAVVETRLTLGYMGEHDVHTSLLWIDDDCKVEVGTTTAHTGYQMRRGLDIHARAVPALLQAGPP</sequence>
<dbReference type="RefSeq" id="WP_206960906.1">
    <property type="nucleotide sequence ID" value="NZ_BAAAJJ010000007.1"/>
</dbReference>
<accession>A0A939F4F1</accession>
<keyword evidence="2" id="KW-1185">Reference proteome</keyword>
<reference evidence="1" key="1">
    <citation type="submission" date="2021-03" db="EMBL/GenBank/DDBJ databases">
        <title>Streptomyces poriferae sp. nov., a novel marine sponge-derived Actinobacteria species with anti-MRSA activity.</title>
        <authorList>
            <person name="Sandoval-Powers M."/>
            <person name="Kralova S."/>
            <person name="Nguyen G.-S."/>
            <person name="Fawwal D."/>
            <person name="Degnes K."/>
            <person name="Klinkenberg G."/>
            <person name="Sletta H."/>
            <person name="Wentzel A."/>
            <person name="Liles M.R."/>
        </authorList>
    </citation>
    <scope>NUCLEOTIDE SEQUENCE</scope>
    <source>
        <strain evidence="1">DSM 41794</strain>
    </source>
</reference>
<comment type="caution">
    <text evidence="1">The sequence shown here is derived from an EMBL/GenBank/DDBJ whole genome shotgun (WGS) entry which is preliminary data.</text>
</comment>
<organism evidence="1 2">
    <name type="scientific">Streptomyces beijiangensis</name>
    <dbReference type="NCBI Taxonomy" id="163361"/>
    <lineage>
        <taxon>Bacteria</taxon>
        <taxon>Bacillati</taxon>
        <taxon>Actinomycetota</taxon>
        <taxon>Actinomycetes</taxon>
        <taxon>Kitasatosporales</taxon>
        <taxon>Streptomycetaceae</taxon>
        <taxon>Streptomyces</taxon>
    </lineage>
</organism>
<evidence type="ECO:0000313" key="1">
    <source>
        <dbReference type="EMBL" id="MBO0511493.1"/>
    </source>
</evidence>
<name>A0A939F4F1_9ACTN</name>
<gene>
    <name evidence="1" type="ORF">J0695_06675</name>
</gene>
<dbReference type="EMBL" id="JAFLRJ010000058">
    <property type="protein sequence ID" value="MBO0511493.1"/>
    <property type="molecule type" value="Genomic_DNA"/>
</dbReference>
<protein>
    <submittedName>
        <fullName evidence="1">Uncharacterized protein</fullName>
    </submittedName>
</protein>
<dbReference type="AlphaFoldDB" id="A0A939F4F1"/>
<dbReference type="Proteomes" id="UP000664167">
    <property type="component" value="Unassembled WGS sequence"/>
</dbReference>
<proteinExistence type="predicted"/>
<evidence type="ECO:0000313" key="2">
    <source>
        <dbReference type="Proteomes" id="UP000664167"/>
    </source>
</evidence>